<feature type="compositionally biased region" description="Polar residues" evidence="10">
    <location>
        <begin position="614"/>
        <end position="624"/>
    </location>
</feature>
<feature type="compositionally biased region" description="Low complexity" evidence="10">
    <location>
        <begin position="545"/>
        <end position="555"/>
    </location>
</feature>
<dbReference type="InterPro" id="IPR014001">
    <property type="entry name" value="Helicase_ATP-bd"/>
</dbReference>
<feature type="domain" description="Helicase ATP-binding" evidence="11">
    <location>
        <begin position="21"/>
        <end position="197"/>
    </location>
</feature>
<dbReference type="SMART" id="SM00490">
    <property type="entry name" value="HELICc"/>
    <property type="match status" value="1"/>
</dbReference>
<dbReference type="Gene3D" id="3.40.50.10810">
    <property type="entry name" value="Tandem AAA-ATPase domain"/>
    <property type="match status" value="1"/>
</dbReference>
<keyword evidence="2" id="KW-0547">Nucleotide-binding</keyword>
<dbReference type="AlphaFoldDB" id="A0AAV6FV52"/>
<keyword evidence="3" id="KW-0378">Hydrolase</keyword>
<evidence type="ECO:0000256" key="3">
    <source>
        <dbReference type="ARBA" id="ARBA00022801"/>
    </source>
</evidence>
<evidence type="ECO:0000313" key="13">
    <source>
        <dbReference type="EMBL" id="KAG5266364.1"/>
    </source>
</evidence>
<organism evidence="13 14">
    <name type="scientific">Alosa alosa</name>
    <name type="common">allis shad</name>
    <dbReference type="NCBI Taxonomy" id="278164"/>
    <lineage>
        <taxon>Eukaryota</taxon>
        <taxon>Metazoa</taxon>
        <taxon>Chordata</taxon>
        <taxon>Craniata</taxon>
        <taxon>Vertebrata</taxon>
        <taxon>Euteleostomi</taxon>
        <taxon>Actinopterygii</taxon>
        <taxon>Neopterygii</taxon>
        <taxon>Teleostei</taxon>
        <taxon>Clupei</taxon>
        <taxon>Clupeiformes</taxon>
        <taxon>Clupeoidei</taxon>
        <taxon>Clupeidae</taxon>
        <taxon>Alosa</taxon>
    </lineage>
</organism>
<evidence type="ECO:0000256" key="7">
    <source>
        <dbReference type="ARBA" id="ARBA00071998"/>
    </source>
</evidence>
<dbReference type="Pfam" id="PF00176">
    <property type="entry name" value="SNF2-rel_dom"/>
    <property type="match status" value="1"/>
</dbReference>
<dbReference type="GO" id="GO:0005524">
    <property type="term" value="F:ATP binding"/>
    <property type="evidence" value="ECO:0007669"/>
    <property type="project" value="UniProtKB-KW"/>
</dbReference>
<accession>A0AAV6FV52</accession>
<feature type="compositionally biased region" description="Polar residues" evidence="10">
    <location>
        <begin position="576"/>
        <end position="604"/>
    </location>
</feature>
<dbReference type="PROSITE" id="PS51194">
    <property type="entry name" value="HELICASE_CTER"/>
    <property type="match status" value="1"/>
</dbReference>
<evidence type="ECO:0000256" key="9">
    <source>
        <dbReference type="ARBA" id="ARBA00079118"/>
    </source>
</evidence>
<dbReference type="InterPro" id="IPR001650">
    <property type="entry name" value="Helicase_C-like"/>
</dbReference>
<evidence type="ECO:0000256" key="8">
    <source>
        <dbReference type="ARBA" id="ARBA00076356"/>
    </source>
</evidence>
<feature type="domain" description="Helicase C-terminal" evidence="12">
    <location>
        <begin position="346"/>
        <end position="505"/>
    </location>
</feature>
<dbReference type="CDD" id="cd18000">
    <property type="entry name" value="DEXHc_ERCC6"/>
    <property type="match status" value="1"/>
</dbReference>
<evidence type="ECO:0000256" key="6">
    <source>
        <dbReference type="ARBA" id="ARBA00023242"/>
    </source>
</evidence>
<dbReference type="Gene3D" id="3.40.50.300">
    <property type="entry name" value="P-loop containing nucleotide triphosphate hydrolases"/>
    <property type="match status" value="1"/>
</dbReference>
<dbReference type="PANTHER" id="PTHR45629:SF7">
    <property type="entry name" value="DNA EXCISION REPAIR PROTEIN ERCC-6-RELATED"/>
    <property type="match status" value="1"/>
</dbReference>
<dbReference type="InterPro" id="IPR000330">
    <property type="entry name" value="SNF2_N"/>
</dbReference>
<dbReference type="Proteomes" id="UP000823561">
    <property type="component" value="Chromosome 18"/>
</dbReference>
<evidence type="ECO:0000259" key="11">
    <source>
        <dbReference type="PROSITE" id="PS51192"/>
    </source>
</evidence>
<comment type="subcellular location">
    <subcellularLocation>
        <location evidence="1">Nucleus</location>
    </subcellularLocation>
</comment>
<dbReference type="PANTHER" id="PTHR45629">
    <property type="entry name" value="SNF2/RAD54 FAMILY MEMBER"/>
    <property type="match status" value="1"/>
</dbReference>
<evidence type="ECO:0000256" key="5">
    <source>
        <dbReference type="ARBA" id="ARBA00022840"/>
    </source>
</evidence>
<sequence>MPGFLWKKLFKYQQTGVRWLWELHSQQAGGILGDEMGLGKTIQVIAFLAALSYSKLRTRGSGYRYAGLGPTVIVCPATVMHQWVKEFHTWWPPFRVAVLHETGSFTSKKEKLIPEIVSSHGVLITSYSNVRIMQEALQRHDWHYVVLDEGHKIRNPNAHVTTACKQFRTPHRIILSGSPMQNNLKELWSLFDFVFPGKLGTLPTFMEQFSVPITMGGYSNASPVQVQTAYKCACVLRDSINPYLLRRMKADVKANLSLPDKNEQVLFCRLTEDQREVYQGFLDSKEVYQILNGDMQVFSGLIALRKICNHPDLFSGGPRLLRGVCEEELTPEERFGYWRRSGKLVVVESLLRIWSKQGHRVLLFTQSRQMLHILEVFVREKNYTFLKMDGTTTVASRQPLIAKFNEDKSIFVFLLTTRVGGLGVNLTGANRVIIYDPDWNPSTDMQARERAWRIGQTQQVTVYRLLTAGTIEEKIYHRQIFKQFLTNRVLKDPKQRRFFKSNDIYELFTLSNPDGATGTETSAIFAGTGSDIQAPKRPKVPPPSSSRTPKSTSSSAFCVHDDDAPPSFSPSAAGRQGNQNANIPNGAPGTTDTSNGATGSSPVTLRNPKGSMGGSEQSDLTGSAQKRREKRKHCQQQGAPDTLGGQQEEEDKHKRKHKHKHKPSADDSGQRASHLL</sequence>
<name>A0AAV6FV52_9TELE</name>
<dbReference type="GO" id="GO:0016787">
    <property type="term" value="F:hydrolase activity"/>
    <property type="evidence" value="ECO:0007669"/>
    <property type="project" value="UniProtKB-KW"/>
</dbReference>
<dbReference type="GO" id="GO:0004386">
    <property type="term" value="F:helicase activity"/>
    <property type="evidence" value="ECO:0007669"/>
    <property type="project" value="UniProtKB-KW"/>
</dbReference>
<reference evidence="13" key="1">
    <citation type="submission" date="2020-10" db="EMBL/GenBank/DDBJ databases">
        <title>Chromosome-scale genome assembly of the Allis shad, Alosa alosa.</title>
        <authorList>
            <person name="Margot Z."/>
            <person name="Christophe K."/>
            <person name="Cabau C."/>
            <person name="Louis A."/>
            <person name="Berthelot C."/>
            <person name="Parey E."/>
            <person name="Roest Crollius H."/>
            <person name="Montfort J."/>
            <person name="Robinson-Rechavi M."/>
            <person name="Bucao C."/>
            <person name="Bouchez O."/>
            <person name="Gislard M."/>
            <person name="Lluch J."/>
            <person name="Milhes M."/>
            <person name="Lampietro C."/>
            <person name="Lopez Roques C."/>
            <person name="Donnadieu C."/>
            <person name="Braasch I."/>
            <person name="Desvignes T."/>
            <person name="Postlethwait J."/>
            <person name="Bobe J."/>
            <person name="Guiguen Y."/>
        </authorList>
    </citation>
    <scope>NUCLEOTIDE SEQUENCE</scope>
    <source>
        <strain evidence="13">M-15738</strain>
        <tissue evidence="13">Blood</tissue>
    </source>
</reference>
<dbReference type="SMART" id="SM00487">
    <property type="entry name" value="DEXDc"/>
    <property type="match status" value="1"/>
</dbReference>
<evidence type="ECO:0000256" key="1">
    <source>
        <dbReference type="ARBA" id="ARBA00004123"/>
    </source>
</evidence>
<keyword evidence="5" id="KW-0067">ATP-binding</keyword>
<gene>
    <name evidence="13" type="ORF">AALO_G00230190</name>
</gene>
<dbReference type="InterPro" id="IPR049730">
    <property type="entry name" value="SNF2/RAD54-like_C"/>
</dbReference>
<dbReference type="GO" id="GO:0006283">
    <property type="term" value="P:transcription-coupled nucleotide-excision repair"/>
    <property type="evidence" value="ECO:0007669"/>
    <property type="project" value="TreeGrafter"/>
</dbReference>
<dbReference type="PROSITE" id="PS51192">
    <property type="entry name" value="HELICASE_ATP_BIND_1"/>
    <property type="match status" value="1"/>
</dbReference>
<dbReference type="InterPro" id="IPR050496">
    <property type="entry name" value="SNF2_RAD54_helicase_repair"/>
</dbReference>
<feature type="compositionally biased region" description="Basic residues" evidence="10">
    <location>
        <begin position="625"/>
        <end position="634"/>
    </location>
</feature>
<keyword evidence="4" id="KW-0347">Helicase</keyword>
<evidence type="ECO:0000313" key="14">
    <source>
        <dbReference type="Proteomes" id="UP000823561"/>
    </source>
</evidence>
<dbReference type="GO" id="GO:0008094">
    <property type="term" value="F:ATP-dependent activity, acting on DNA"/>
    <property type="evidence" value="ECO:0007669"/>
    <property type="project" value="TreeGrafter"/>
</dbReference>
<dbReference type="InterPro" id="IPR038718">
    <property type="entry name" value="SNF2-like_sf"/>
</dbReference>
<feature type="region of interest" description="Disordered" evidence="10">
    <location>
        <begin position="527"/>
        <end position="676"/>
    </location>
</feature>
<dbReference type="EMBL" id="JADWDJ010000018">
    <property type="protein sequence ID" value="KAG5266364.1"/>
    <property type="molecule type" value="Genomic_DNA"/>
</dbReference>
<protein>
    <recommendedName>
        <fullName evidence="7">DNA excision repair protein ERCC-6</fullName>
    </recommendedName>
    <alternativeName>
        <fullName evidence="8">ATP-dependent helicase ERCC6</fullName>
    </alternativeName>
    <alternativeName>
        <fullName evidence="9">Cockayne syndrome protein CSB</fullName>
    </alternativeName>
</protein>
<dbReference type="FunFam" id="3.40.50.10810:FF:000042">
    <property type="entry name" value="SNF2 family helicase-like protein"/>
    <property type="match status" value="1"/>
</dbReference>
<dbReference type="Pfam" id="PF00271">
    <property type="entry name" value="Helicase_C"/>
    <property type="match status" value="1"/>
</dbReference>
<evidence type="ECO:0000256" key="2">
    <source>
        <dbReference type="ARBA" id="ARBA00022741"/>
    </source>
</evidence>
<evidence type="ECO:0000256" key="10">
    <source>
        <dbReference type="SAM" id="MobiDB-lite"/>
    </source>
</evidence>
<comment type="caution">
    <text evidence="13">The sequence shown here is derived from an EMBL/GenBank/DDBJ whole genome shotgun (WGS) entry which is preliminary data.</text>
</comment>
<keyword evidence="6" id="KW-0539">Nucleus</keyword>
<dbReference type="CDD" id="cd18793">
    <property type="entry name" value="SF2_C_SNF"/>
    <property type="match status" value="1"/>
</dbReference>
<dbReference type="InterPro" id="IPR027417">
    <property type="entry name" value="P-loop_NTPase"/>
</dbReference>
<dbReference type="GO" id="GO:0005634">
    <property type="term" value="C:nucleus"/>
    <property type="evidence" value="ECO:0007669"/>
    <property type="project" value="UniProtKB-SubCell"/>
</dbReference>
<keyword evidence="14" id="KW-1185">Reference proteome</keyword>
<evidence type="ECO:0000256" key="4">
    <source>
        <dbReference type="ARBA" id="ARBA00022806"/>
    </source>
</evidence>
<dbReference type="SUPFAM" id="SSF52540">
    <property type="entry name" value="P-loop containing nucleoside triphosphate hydrolases"/>
    <property type="match status" value="2"/>
</dbReference>
<dbReference type="FunFam" id="3.40.50.300:FF:000863">
    <property type="entry name" value="DNA excision repair protein ERCC-6"/>
    <property type="match status" value="1"/>
</dbReference>
<proteinExistence type="predicted"/>
<feature type="compositionally biased region" description="Basic residues" evidence="10">
    <location>
        <begin position="653"/>
        <end position="662"/>
    </location>
</feature>
<evidence type="ECO:0000259" key="12">
    <source>
        <dbReference type="PROSITE" id="PS51194"/>
    </source>
</evidence>